<keyword evidence="3" id="KW-1185">Reference proteome</keyword>
<name>A0A0L0F5F3_9EUKA</name>
<keyword evidence="1" id="KW-0472">Membrane</keyword>
<dbReference type="GeneID" id="25916155"/>
<evidence type="ECO:0000256" key="1">
    <source>
        <dbReference type="SAM" id="Phobius"/>
    </source>
</evidence>
<gene>
    <name evidence="2" type="ORF">SARC_15651</name>
</gene>
<protein>
    <submittedName>
        <fullName evidence="2">Uncharacterized protein</fullName>
    </submittedName>
</protein>
<dbReference type="RefSeq" id="XP_014145708.1">
    <property type="nucleotide sequence ID" value="XM_014290233.1"/>
</dbReference>
<dbReference type="EMBL" id="KQ248094">
    <property type="protein sequence ID" value="KNC71806.1"/>
    <property type="molecule type" value="Genomic_DNA"/>
</dbReference>
<reference evidence="2 3" key="1">
    <citation type="submission" date="2011-02" db="EMBL/GenBank/DDBJ databases">
        <title>The Genome Sequence of Sphaeroforma arctica JP610.</title>
        <authorList>
            <consortium name="The Broad Institute Genome Sequencing Platform"/>
            <person name="Russ C."/>
            <person name="Cuomo C."/>
            <person name="Young S.K."/>
            <person name="Zeng Q."/>
            <person name="Gargeya S."/>
            <person name="Alvarado L."/>
            <person name="Berlin A."/>
            <person name="Chapman S.B."/>
            <person name="Chen Z."/>
            <person name="Freedman E."/>
            <person name="Gellesch M."/>
            <person name="Goldberg J."/>
            <person name="Griggs A."/>
            <person name="Gujja S."/>
            <person name="Heilman E."/>
            <person name="Heiman D."/>
            <person name="Howarth C."/>
            <person name="Mehta T."/>
            <person name="Neiman D."/>
            <person name="Pearson M."/>
            <person name="Roberts A."/>
            <person name="Saif S."/>
            <person name="Shea T."/>
            <person name="Shenoy N."/>
            <person name="Sisk P."/>
            <person name="Stolte C."/>
            <person name="Sykes S."/>
            <person name="White J."/>
            <person name="Yandava C."/>
            <person name="Burger G."/>
            <person name="Gray M.W."/>
            <person name="Holland P.W.H."/>
            <person name="King N."/>
            <person name="Lang F.B.F."/>
            <person name="Roger A.J."/>
            <person name="Ruiz-Trillo I."/>
            <person name="Haas B."/>
            <person name="Nusbaum C."/>
            <person name="Birren B."/>
        </authorList>
    </citation>
    <scope>NUCLEOTIDE SEQUENCE [LARGE SCALE GENOMIC DNA]</scope>
    <source>
        <strain evidence="2 3">JP610</strain>
    </source>
</reference>
<accession>A0A0L0F5F3</accession>
<organism evidence="2 3">
    <name type="scientific">Sphaeroforma arctica JP610</name>
    <dbReference type="NCBI Taxonomy" id="667725"/>
    <lineage>
        <taxon>Eukaryota</taxon>
        <taxon>Ichthyosporea</taxon>
        <taxon>Ichthyophonida</taxon>
        <taxon>Sphaeroforma</taxon>
    </lineage>
</organism>
<proteinExistence type="predicted"/>
<evidence type="ECO:0000313" key="2">
    <source>
        <dbReference type="EMBL" id="KNC71806.1"/>
    </source>
</evidence>
<dbReference type="Proteomes" id="UP000054560">
    <property type="component" value="Unassembled WGS sequence"/>
</dbReference>
<feature type="non-terminal residue" evidence="2">
    <location>
        <position position="62"/>
    </location>
</feature>
<evidence type="ECO:0000313" key="3">
    <source>
        <dbReference type="Proteomes" id="UP000054560"/>
    </source>
</evidence>
<sequence length="62" mass="6906">MRSQCCSEDTSSGNLPYVVALLSAVATAILVLAVVFVVQKQSRQRQRDEKLMVERAIAKIRK</sequence>
<keyword evidence="1" id="KW-1133">Transmembrane helix</keyword>
<keyword evidence="1" id="KW-0812">Transmembrane</keyword>
<feature type="transmembrane region" description="Helical" evidence="1">
    <location>
        <begin position="17"/>
        <end position="38"/>
    </location>
</feature>
<dbReference type="AlphaFoldDB" id="A0A0L0F5F3"/>